<evidence type="ECO:0000259" key="1">
    <source>
        <dbReference type="SMART" id="SM00978"/>
    </source>
</evidence>
<proteinExistence type="predicted"/>
<dbReference type="PATRIC" id="fig|1401685.3.peg.540"/>
<dbReference type="STRING" id="1401685.P857_252"/>
<dbReference type="SMART" id="SM00978">
    <property type="entry name" value="Tim44"/>
    <property type="match status" value="1"/>
</dbReference>
<dbReference type="NCBIfam" id="NF033779">
    <property type="entry name" value="Tim44_TimA_adap"/>
    <property type="match status" value="1"/>
</dbReference>
<evidence type="ECO:0000313" key="3">
    <source>
        <dbReference type="Proteomes" id="UP000018951"/>
    </source>
</evidence>
<comment type="caution">
    <text evidence="2">The sequence shown here is derived from an EMBL/GenBank/DDBJ whole genome shotgun (WGS) entry which is preliminary data.</text>
</comment>
<evidence type="ECO:0000313" key="2">
    <source>
        <dbReference type="EMBL" id="ETO91341.1"/>
    </source>
</evidence>
<gene>
    <name evidence="2" type="ORF">P857_252</name>
</gene>
<dbReference type="Gene3D" id="3.10.450.240">
    <property type="match status" value="1"/>
</dbReference>
<feature type="domain" description="Tim44-like" evidence="1">
    <location>
        <begin position="66"/>
        <end position="210"/>
    </location>
</feature>
<name>W2UYZ1_9RICK</name>
<dbReference type="SUPFAM" id="SSF54427">
    <property type="entry name" value="NTF2-like"/>
    <property type="match status" value="1"/>
</dbReference>
<dbReference type="AlphaFoldDB" id="W2UYZ1"/>
<dbReference type="EMBL" id="AXCJ01000005">
    <property type="protein sequence ID" value="ETO91341.1"/>
    <property type="molecule type" value="Genomic_DNA"/>
</dbReference>
<dbReference type="Proteomes" id="UP000018951">
    <property type="component" value="Unassembled WGS sequence"/>
</dbReference>
<keyword evidence="3" id="KW-1185">Reference proteome</keyword>
<accession>W2UYZ1</accession>
<dbReference type="InterPro" id="IPR032710">
    <property type="entry name" value="NTF2-like_dom_sf"/>
</dbReference>
<reference evidence="2 3" key="1">
    <citation type="journal article" date="2013" name="PLoS ONE">
        <title>Bacterial endosymbiosis in a chordate host: long-term co-evolution and conservation of secondary metabolism.</title>
        <authorList>
            <person name="Kwan J.C."/>
            <person name="Schmidt E.W."/>
        </authorList>
    </citation>
    <scope>NUCLEOTIDE SEQUENCE [LARGE SCALE GENOMIC DNA]</scope>
    <source>
        <strain evidence="3">L6</strain>
    </source>
</reference>
<organism evidence="2 3">
    <name type="scientific">Candidatus Xenolissoclinum pacificiensis L6</name>
    <dbReference type="NCBI Taxonomy" id="1401685"/>
    <lineage>
        <taxon>Bacteria</taxon>
        <taxon>Pseudomonadati</taxon>
        <taxon>Pseudomonadota</taxon>
        <taxon>Alphaproteobacteria</taxon>
        <taxon>Rickettsiales</taxon>
        <taxon>Anaplasmataceae</taxon>
        <taxon>Candidatus Xenolissoclinum</taxon>
    </lineage>
</organism>
<protein>
    <submittedName>
        <fullName evidence="2">Tim44-like domain protein</fullName>
    </submittedName>
</protein>
<sequence>MELLLYICLAAFIFYRLINSLGKGDTVDRGHTSVSANFMQTVSDNQTAFVSLDTYKEVEPENLLEIKEVVSKIKKFDPDFSVDDFVNKCETAFEMIINALYTCSEADLSDLVTKDMMSILSEKINHNMGYGIKQYHSLVAVISKRLFSMHISGSNVFSTLKIVSDQVLYTMKDDKIHSGSKSNVVTVQDTWVFTKKLNSDKRWFLSEIKKT</sequence>
<dbReference type="Pfam" id="PF04280">
    <property type="entry name" value="Tim44"/>
    <property type="match status" value="1"/>
</dbReference>
<dbReference type="InterPro" id="IPR007379">
    <property type="entry name" value="Tim44-like_dom"/>
</dbReference>